<evidence type="ECO:0000256" key="3">
    <source>
        <dbReference type="RuleBase" id="RU000363"/>
    </source>
</evidence>
<dbReference type="PANTHER" id="PTHR43391:SF89">
    <property type="entry name" value="11-BETA-HYDROXYSTEROID DEHYDROGENASE 1A-RELATED"/>
    <property type="match status" value="1"/>
</dbReference>
<gene>
    <name evidence="5" type="primary">LOC112272963</name>
</gene>
<dbReference type="EMBL" id="ABEU02000020">
    <property type="status" value="NOT_ANNOTATED_CDS"/>
    <property type="molecule type" value="Genomic_DNA"/>
</dbReference>
<dbReference type="PRINTS" id="PR00081">
    <property type="entry name" value="GDHRDH"/>
</dbReference>
<dbReference type="SUPFAM" id="SSF51735">
    <property type="entry name" value="NAD(P)-binding Rossmann-fold domains"/>
    <property type="match status" value="1"/>
</dbReference>
<reference evidence="5 6" key="1">
    <citation type="journal article" date="2008" name="Science">
        <title>The Physcomitrella genome reveals evolutionary insights into the conquest of land by plants.</title>
        <authorList>
            <person name="Rensing S."/>
            <person name="Lang D."/>
            <person name="Zimmer A."/>
            <person name="Terry A."/>
            <person name="Salamov A."/>
            <person name="Shapiro H."/>
            <person name="Nishiyama T."/>
            <person name="Perroud P.-F."/>
            <person name="Lindquist E."/>
            <person name="Kamisugi Y."/>
            <person name="Tanahashi T."/>
            <person name="Sakakibara K."/>
            <person name="Fujita T."/>
            <person name="Oishi K."/>
            <person name="Shin-I T."/>
            <person name="Kuroki Y."/>
            <person name="Toyoda A."/>
            <person name="Suzuki Y."/>
            <person name="Hashimoto A."/>
            <person name="Yamaguchi K."/>
            <person name="Sugano A."/>
            <person name="Kohara Y."/>
            <person name="Fujiyama A."/>
            <person name="Anterola A."/>
            <person name="Aoki S."/>
            <person name="Ashton N."/>
            <person name="Barbazuk W.B."/>
            <person name="Barker E."/>
            <person name="Bennetzen J."/>
            <person name="Bezanilla M."/>
            <person name="Blankenship R."/>
            <person name="Cho S.H."/>
            <person name="Dutcher S."/>
            <person name="Estelle M."/>
            <person name="Fawcett J.A."/>
            <person name="Gundlach H."/>
            <person name="Hanada K."/>
            <person name="Heyl A."/>
            <person name="Hicks K.A."/>
            <person name="Hugh J."/>
            <person name="Lohr M."/>
            <person name="Mayer K."/>
            <person name="Melkozernov A."/>
            <person name="Murata T."/>
            <person name="Nelson D."/>
            <person name="Pils B."/>
            <person name="Prigge M."/>
            <person name="Reiss B."/>
            <person name="Renner T."/>
            <person name="Rombauts S."/>
            <person name="Rushton P."/>
            <person name="Sanderfoot A."/>
            <person name="Schween G."/>
            <person name="Shiu S.-H."/>
            <person name="Stueber K."/>
            <person name="Theodoulou F.L."/>
            <person name="Tu H."/>
            <person name="Van de Peer Y."/>
            <person name="Verrier P.J."/>
            <person name="Waters E."/>
            <person name="Wood A."/>
            <person name="Yang L."/>
            <person name="Cove D."/>
            <person name="Cuming A."/>
            <person name="Hasebe M."/>
            <person name="Lucas S."/>
            <person name="Mishler D.B."/>
            <person name="Reski R."/>
            <person name="Grigoriev I."/>
            <person name="Quatrano R.S."/>
            <person name="Boore J.L."/>
        </authorList>
    </citation>
    <scope>NUCLEOTIDE SEQUENCE [LARGE SCALE GENOMIC DNA]</scope>
    <source>
        <strain evidence="5 6">cv. Gransden 2004</strain>
    </source>
</reference>
<accession>A0A7I4C1M0</accession>
<dbReference type="PRINTS" id="PR00080">
    <property type="entry name" value="SDRFAMILY"/>
</dbReference>
<evidence type="ECO:0000256" key="2">
    <source>
        <dbReference type="ARBA" id="ARBA00023002"/>
    </source>
</evidence>
<dbReference type="PROSITE" id="PS00061">
    <property type="entry name" value="ADH_SHORT"/>
    <property type="match status" value="1"/>
</dbReference>
<dbReference type="EnsemblPlants" id="Pp3c20_12760V3.2">
    <property type="protein sequence ID" value="Pp3c20_12760V3.2"/>
    <property type="gene ID" value="Pp3c20_12760"/>
</dbReference>
<organism evidence="5 6">
    <name type="scientific">Physcomitrium patens</name>
    <name type="common">Spreading-leaved earth moss</name>
    <name type="synonym">Physcomitrella patens</name>
    <dbReference type="NCBI Taxonomy" id="3218"/>
    <lineage>
        <taxon>Eukaryota</taxon>
        <taxon>Viridiplantae</taxon>
        <taxon>Streptophyta</taxon>
        <taxon>Embryophyta</taxon>
        <taxon>Bryophyta</taxon>
        <taxon>Bryophytina</taxon>
        <taxon>Bryopsida</taxon>
        <taxon>Funariidae</taxon>
        <taxon>Funariales</taxon>
        <taxon>Funariaceae</taxon>
        <taxon>Physcomitrium</taxon>
    </lineage>
</organism>
<evidence type="ECO:0000313" key="5">
    <source>
        <dbReference type="EnsemblPlants" id="Pp3c20_12760V3.2"/>
    </source>
</evidence>
<evidence type="ECO:0000259" key="4">
    <source>
        <dbReference type="SMART" id="SM00822"/>
    </source>
</evidence>
<dbReference type="Gene3D" id="3.40.50.720">
    <property type="entry name" value="NAD(P)-binding Rossmann-like Domain"/>
    <property type="match status" value="1"/>
</dbReference>
<comment type="similarity">
    <text evidence="1 3">Belongs to the short-chain dehydrogenases/reductases (SDR) family.</text>
</comment>
<evidence type="ECO:0000256" key="1">
    <source>
        <dbReference type="ARBA" id="ARBA00006484"/>
    </source>
</evidence>
<name>A0A7I4C1M0_PHYPA</name>
<dbReference type="AlphaFoldDB" id="A0A7I4C1M0"/>
<dbReference type="Proteomes" id="UP000006727">
    <property type="component" value="Chromosome 20"/>
</dbReference>
<dbReference type="InterPro" id="IPR002347">
    <property type="entry name" value="SDR_fam"/>
</dbReference>
<evidence type="ECO:0000313" key="6">
    <source>
        <dbReference type="Proteomes" id="UP000006727"/>
    </source>
</evidence>
<keyword evidence="6" id="KW-1185">Reference proteome</keyword>
<dbReference type="InterPro" id="IPR057326">
    <property type="entry name" value="KR_dom"/>
</dbReference>
<feature type="domain" description="Ketoreductase" evidence="4">
    <location>
        <begin position="16"/>
        <end position="199"/>
    </location>
</feature>
<reference evidence="5 6" key="2">
    <citation type="journal article" date="2018" name="Plant J.">
        <title>The Physcomitrella patens chromosome-scale assembly reveals moss genome structure and evolution.</title>
        <authorList>
            <person name="Lang D."/>
            <person name="Ullrich K.K."/>
            <person name="Murat F."/>
            <person name="Fuchs J."/>
            <person name="Jenkins J."/>
            <person name="Haas F.B."/>
            <person name="Piednoel M."/>
            <person name="Gundlach H."/>
            <person name="Van Bel M."/>
            <person name="Meyberg R."/>
            <person name="Vives C."/>
            <person name="Morata J."/>
            <person name="Symeonidi A."/>
            <person name="Hiss M."/>
            <person name="Muchero W."/>
            <person name="Kamisugi Y."/>
            <person name="Saleh O."/>
            <person name="Blanc G."/>
            <person name="Decker E.L."/>
            <person name="van Gessel N."/>
            <person name="Grimwood J."/>
            <person name="Hayes R.D."/>
            <person name="Graham S.W."/>
            <person name="Gunter L.E."/>
            <person name="McDaniel S.F."/>
            <person name="Hoernstein S.N.W."/>
            <person name="Larsson A."/>
            <person name="Li F.W."/>
            <person name="Perroud P.F."/>
            <person name="Phillips J."/>
            <person name="Ranjan P."/>
            <person name="Rokshar D.S."/>
            <person name="Rothfels C.J."/>
            <person name="Schneider L."/>
            <person name="Shu S."/>
            <person name="Stevenson D.W."/>
            <person name="Thummler F."/>
            <person name="Tillich M."/>
            <person name="Villarreal Aguilar J.C."/>
            <person name="Widiez T."/>
            <person name="Wong G.K."/>
            <person name="Wymore A."/>
            <person name="Zhang Y."/>
            <person name="Zimmer A.D."/>
            <person name="Quatrano R.S."/>
            <person name="Mayer K.F.X."/>
            <person name="Goodstein D."/>
            <person name="Casacuberta J.M."/>
            <person name="Vandepoele K."/>
            <person name="Reski R."/>
            <person name="Cuming A.C."/>
            <person name="Tuskan G.A."/>
            <person name="Maumus F."/>
            <person name="Salse J."/>
            <person name="Schmutz J."/>
            <person name="Rensing S.A."/>
        </authorList>
    </citation>
    <scope>NUCLEOTIDE SEQUENCE [LARGE SCALE GENOMIC DNA]</scope>
    <source>
        <strain evidence="5 6">cv. Gransden 2004</strain>
    </source>
</reference>
<dbReference type="GO" id="GO:0016491">
    <property type="term" value="F:oxidoreductase activity"/>
    <property type="evidence" value="ECO:0007669"/>
    <property type="project" value="UniProtKB-KW"/>
</dbReference>
<dbReference type="Pfam" id="PF00106">
    <property type="entry name" value="adh_short"/>
    <property type="match status" value="1"/>
</dbReference>
<keyword evidence="2" id="KW-0560">Oxidoreductase</keyword>
<proteinExistence type="inferred from homology"/>
<dbReference type="RefSeq" id="XP_024356965.1">
    <property type="nucleotide sequence ID" value="XM_024501197.2"/>
</dbReference>
<sequence>MMWWLSWVLYEDMRGKVVLITGASSGIGEHIAYEYAKKGARLALVGRRENLLMEVADRAITRGASDVKVLVGDVTKEADCKRFLEETIQKYGRLDHLVNNAGVAHSFFFSETKDLKALTSTLDTTFWGQVYMTYFAIPHLRRTHGKVLVMASTASWLPYPRQTLYNAGKAGVLAFFDTLRVEVGDVIGITIVMPGWIESEITKGKFIHEDGDIWTDQMERDMHIGPVPVTSVTECANAAVKGVIRGSHYVTVPFYYSAFLLYRMFAPEVLDWIFRLIFVKHPQKPLSKQVLKASEVHRVLYPTSIQKAD</sequence>
<dbReference type="SMART" id="SM00822">
    <property type="entry name" value="PKS_KR"/>
    <property type="match status" value="1"/>
</dbReference>
<dbReference type="RefSeq" id="XP_024356967.1">
    <property type="nucleotide sequence ID" value="XM_024501199.2"/>
</dbReference>
<dbReference type="InterPro" id="IPR036291">
    <property type="entry name" value="NAD(P)-bd_dom_sf"/>
</dbReference>
<dbReference type="GeneID" id="112272963"/>
<dbReference type="InterPro" id="IPR020904">
    <property type="entry name" value="Sc_DH/Rdtase_CS"/>
</dbReference>
<dbReference type="Gramene" id="Pp3c20_12760V3.2">
    <property type="protein sequence ID" value="Pp3c20_12760V3.2"/>
    <property type="gene ID" value="Pp3c20_12760"/>
</dbReference>
<protein>
    <recommendedName>
        <fullName evidence="4">Ketoreductase domain-containing protein</fullName>
    </recommendedName>
</protein>
<reference evidence="5" key="3">
    <citation type="submission" date="2020-12" db="UniProtKB">
        <authorList>
            <consortium name="EnsemblPlants"/>
        </authorList>
    </citation>
    <scope>IDENTIFICATION</scope>
</reference>
<dbReference type="PANTHER" id="PTHR43391">
    <property type="entry name" value="RETINOL DEHYDROGENASE-RELATED"/>
    <property type="match status" value="1"/>
</dbReference>